<dbReference type="EMBL" id="WVTA01000004">
    <property type="protein sequence ID" value="KAK3213726.1"/>
    <property type="molecule type" value="Genomic_DNA"/>
</dbReference>
<evidence type="ECO:0008006" key="3">
    <source>
        <dbReference type="Google" id="ProtNLM"/>
    </source>
</evidence>
<accession>A0AAN6RJW3</accession>
<organism evidence="1 2">
    <name type="scientific">Pseudopithomyces chartarum</name>
    <dbReference type="NCBI Taxonomy" id="1892770"/>
    <lineage>
        <taxon>Eukaryota</taxon>
        <taxon>Fungi</taxon>
        <taxon>Dikarya</taxon>
        <taxon>Ascomycota</taxon>
        <taxon>Pezizomycotina</taxon>
        <taxon>Dothideomycetes</taxon>
        <taxon>Pleosporomycetidae</taxon>
        <taxon>Pleosporales</taxon>
        <taxon>Massarineae</taxon>
        <taxon>Didymosphaeriaceae</taxon>
        <taxon>Pseudopithomyces</taxon>
    </lineage>
</organism>
<gene>
    <name evidence="1" type="ORF">GRF29_28g749644</name>
</gene>
<protein>
    <recommendedName>
        <fullName evidence="3">EthD domain-containing protein</fullName>
    </recommendedName>
</protein>
<reference evidence="1 2" key="1">
    <citation type="submission" date="2021-02" db="EMBL/GenBank/DDBJ databases">
        <title>Genome assembly of Pseudopithomyces chartarum.</title>
        <authorList>
            <person name="Jauregui R."/>
            <person name="Singh J."/>
            <person name="Voisey C."/>
        </authorList>
    </citation>
    <scope>NUCLEOTIDE SEQUENCE [LARGE SCALE GENOMIC DNA]</scope>
    <source>
        <strain evidence="1 2">AGR01</strain>
    </source>
</reference>
<dbReference type="SUPFAM" id="SSF54909">
    <property type="entry name" value="Dimeric alpha+beta barrel"/>
    <property type="match status" value="1"/>
</dbReference>
<dbReference type="InterPro" id="IPR011008">
    <property type="entry name" value="Dimeric_a/b-barrel"/>
</dbReference>
<evidence type="ECO:0000313" key="2">
    <source>
        <dbReference type="Proteomes" id="UP001280581"/>
    </source>
</evidence>
<keyword evidence="2" id="KW-1185">Reference proteome</keyword>
<sequence length="218" mass="25059">MTPGVIWVSSRISHLPKPRDDIPALTPEKFCDWYENTHIQEVTALPGVPRAARYEAIRLNGKRKTLSDEAPWLTIYEMPDIDYRMTEEFCGLDGQRAPRDDLLKGIFEQARFDTRFYEHLDAGSSASAFNAAKFIISLGSDDIAGADFKGIRRVRRFMVAAGTTLEHFKRRDALGEGQVRRELALIEFEDEADVENLREFIQERNHDEIGCYKLKQVY</sequence>
<dbReference type="Proteomes" id="UP001280581">
    <property type="component" value="Unassembled WGS sequence"/>
</dbReference>
<comment type="caution">
    <text evidence="1">The sequence shown here is derived from an EMBL/GenBank/DDBJ whole genome shotgun (WGS) entry which is preliminary data.</text>
</comment>
<name>A0AAN6RJW3_9PLEO</name>
<dbReference type="AlphaFoldDB" id="A0AAN6RJW3"/>
<evidence type="ECO:0000313" key="1">
    <source>
        <dbReference type="EMBL" id="KAK3213726.1"/>
    </source>
</evidence>
<proteinExistence type="predicted"/>